<dbReference type="Pfam" id="PF00403">
    <property type="entry name" value="HMA"/>
    <property type="match status" value="1"/>
</dbReference>
<gene>
    <name evidence="4" type="ORF">NS96R_21260</name>
</gene>
<accession>A0AAJ0LG52</accession>
<dbReference type="RefSeq" id="WP_193755029.1">
    <property type="nucleotide sequence ID" value="NZ_LDSN01000138.1"/>
</dbReference>
<dbReference type="FunFam" id="3.30.70.100:FF:000005">
    <property type="entry name" value="Copper-exporting P-type ATPase A"/>
    <property type="match status" value="1"/>
</dbReference>
<feature type="domain" description="HMA" evidence="3">
    <location>
        <begin position="5"/>
        <end position="69"/>
    </location>
</feature>
<evidence type="ECO:0000313" key="4">
    <source>
        <dbReference type="EMBL" id="KTT11559.1"/>
    </source>
</evidence>
<evidence type="ECO:0000256" key="2">
    <source>
        <dbReference type="ARBA" id="ARBA00022723"/>
    </source>
</evidence>
<comment type="caution">
    <text evidence="4">The sequence shown here is derived from an EMBL/GenBank/DDBJ whole genome shotgun (WGS) entry which is preliminary data.</text>
</comment>
<proteinExistence type="predicted"/>
<comment type="subunit">
    <text evidence="1">Monomer.</text>
</comment>
<dbReference type="PROSITE" id="PS50846">
    <property type="entry name" value="HMA_2"/>
    <property type="match status" value="1"/>
</dbReference>
<dbReference type="CDD" id="cd00371">
    <property type="entry name" value="HMA"/>
    <property type="match status" value="1"/>
</dbReference>
<evidence type="ECO:0000313" key="5">
    <source>
        <dbReference type="Proteomes" id="UP000071644"/>
    </source>
</evidence>
<dbReference type="Proteomes" id="UP000071644">
    <property type="component" value="Unassembled WGS sequence"/>
</dbReference>
<reference evidence="4 5" key="1">
    <citation type="journal article" date="2016" name="Front. Microbiol.">
        <title>Genomic Resource of Rice Seed Associated Bacteria.</title>
        <authorList>
            <person name="Midha S."/>
            <person name="Bansal K."/>
            <person name="Sharma S."/>
            <person name="Kumar N."/>
            <person name="Patil P.P."/>
            <person name="Chaudhry V."/>
            <person name="Patil P.B."/>
        </authorList>
    </citation>
    <scope>NUCLEOTIDE SEQUENCE [LARGE SCALE GENOMIC DNA]</scope>
    <source>
        <strain evidence="4 5">NS96</strain>
    </source>
</reference>
<dbReference type="GO" id="GO:0046872">
    <property type="term" value="F:metal ion binding"/>
    <property type="evidence" value="ECO:0007669"/>
    <property type="project" value="UniProtKB-KW"/>
</dbReference>
<name>A0AAJ0LG52_9PSED</name>
<keyword evidence="2" id="KW-0479">Metal-binding</keyword>
<feature type="non-terminal residue" evidence="4">
    <location>
        <position position="84"/>
    </location>
</feature>
<sequence>MSTPVTYHLPVSGMTCASCAGRVERALRKVTGAEHVTVNLANEQARVQAPADSLDALVNAVHAAGYAVPSHTVELQIAGMTCAS</sequence>
<organism evidence="4 5">
    <name type="scientific">Pseudomonas parafulva</name>
    <dbReference type="NCBI Taxonomy" id="157782"/>
    <lineage>
        <taxon>Bacteria</taxon>
        <taxon>Pseudomonadati</taxon>
        <taxon>Pseudomonadota</taxon>
        <taxon>Gammaproteobacteria</taxon>
        <taxon>Pseudomonadales</taxon>
        <taxon>Pseudomonadaceae</taxon>
        <taxon>Pseudomonas</taxon>
    </lineage>
</organism>
<dbReference type="EMBL" id="LDSN01000138">
    <property type="protein sequence ID" value="KTT11559.1"/>
    <property type="molecule type" value="Genomic_DNA"/>
</dbReference>
<evidence type="ECO:0000256" key="1">
    <source>
        <dbReference type="ARBA" id="ARBA00011245"/>
    </source>
</evidence>
<dbReference type="PROSITE" id="PS01047">
    <property type="entry name" value="HMA_1"/>
    <property type="match status" value="1"/>
</dbReference>
<dbReference type="AlphaFoldDB" id="A0AAJ0LG52"/>
<dbReference type="Gene3D" id="3.30.70.100">
    <property type="match status" value="1"/>
</dbReference>
<evidence type="ECO:0000259" key="3">
    <source>
        <dbReference type="PROSITE" id="PS50846"/>
    </source>
</evidence>
<dbReference type="InterPro" id="IPR006121">
    <property type="entry name" value="HMA_dom"/>
</dbReference>
<protein>
    <recommendedName>
        <fullName evidence="3">HMA domain-containing protein</fullName>
    </recommendedName>
</protein>
<dbReference type="InterPro" id="IPR017969">
    <property type="entry name" value="Heavy-metal-associated_CS"/>
</dbReference>
<dbReference type="SUPFAM" id="SSF55008">
    <property type="entry name" value="HMA, heavy metal-associated domain"/>
    <property type="match status" value="1"/>
</dbReference>
<dbReference type="InterPro" id="IPR036163">
    <property type="entry name" value="HMA_dom_sf"/>
</dbReference>